<evidence type="ECO:0000256" key="2">
    <source>
        <dbReference type="ARBA" id="ARBA00023002"/>
    </source>
</evidence>
<dbReference type="InterPro" id="IPR029753">
    <property type="entry name" value="D-isomer_DH_CS"/>
</dbReference>
<dbReference type="InterPro" id="IPR006139">
    <property type="entry name" value="D-isomer_2_OHA_DH_cat_dom"/>
</dbReference>
<evidence type="ECO:0000313" key="7">
    <source>
        <dbReference type="EMBL" id="RCW68412.1"/>
    </source>
</evidence>
<dbReference type="InterPro" id="IPR036291">
    <property type="entry name" value="NAD(P)-bd_dom_sf"/>
</dbReference>
<dbReference type="EMBL" id="QPJI01000007">
    <property type="protein sequence ID" value="RCW68412.1"/>
    <property type="molecule type" value="Genomic_DNA"/>
</dbReference>
<dbReference type="AlphaFoldDB" id="A0A368XKB6"/>
<evidence type="ECO:0000259" key="6">
    <source>
        <dbReference type="Pfam" id="PF02826"/>
    </source>
</evidence>
<dbReference type="SUPFAM" id="SSF51735">
    <property type="entry name" value="NAD(P)-binding Rossmann-fold domains"/>
    <property type="match status" value="1"/>
</dbReference>
<keyword evidence="2 4" id="KW-0560">Oxidoreductase</keyword>
<dbReference type="Pfam" id="PF00389">
    <property type="entry name" value="2-Hacid_dh"/>
    <property type="match status" value="1"/>
</dbReference>
<dbReference type="GO" id="GO:0051287">
    <property type="term" value="F:NAD binding"/>
    <property type="evidence" value="ECO:0007669"/>
    <property type="project" value="InterPro"/>
</dbReference>
<evidence type="ECO:0000256" key="1">
    <source>
        <dbReference type="ARBA" id="ARBA00005854"/>
    </source>
</evidence>
<name>A0A368XKB6_MARNT</name>
<dbReference type="CDD" id="cd12162">
    <property type="entry name" value="2-Hacid_dh_4"/>
    <property type="match status" value="1"/>
</dbReference>
<dbReference type="SUPFAM" id="SSF52283">
    <property type="entry name" value="Formate/glycerate dehydrogenase catalytic domain-like"/>
    <property type="match status" value="1"/>
</dbReference>
<dbReference type="GO" id="GO:0016616">
    <property type="term" value="F:oxidoreductase activity, acting on the CH-OH group of donors, NAD or NADP as acceptor"/>
    <property type="evidence" value="ECO:0007669"/>
    <property type="project" value="InterPro"/>
</dbReference>
<dbReference type="PANTHER" id="PTHR43761:SF1">
    <property type="entry name" value="D-ISOMER SPECIFIC 2-HYDROXYACID DEHYDROGENASE CATALYTIC DOMAIN-CONTAINING PROTEIN-RELATED"/>
    <property type="match status" value="1"/>
</dbReference>
<dbReference type="Pfam" id="PF02826">
    <property type="entry name" value="2-Hacid_dh_C"/>
    <property type="match status" value="1"/>
</dbReference>
<evidence type="ECO:0000313" key="8">
    <source>
        <dbReference type="Proteomes" id="UP000253647"/>
    </source>
</evidence>
<feature type="domain" description="D-isomer specific 2-hydroxyacid dehydrogenase catalytic" evidence="5">
    <location>
        <begin position="26"/>
        <end position="308"/>
    </location>
</feature>
<comment type="caution">
    <text evidence="7">The sequence shown here is derived from an EMBL/GenBank/DDBJ whole genome shotgun (WGS) entry which is preliminary data.</text>
</comment>
<proteinExistence type="inferred from homology"/>
<feature type="domain" description="D-isomer specific 2-hydroxyacid dehydrogenase NAD-binding" evidence="6">
    <location>
        <begin position="107"/>
        <end position="289"/>
    </location>
</feature>
<evidence type="ECO:0000256" key="3">
    <source>
        <dbReference type="ARBA" id="ARBA00023027"/>
    </source>
</evidence>
<dbReference type="PANTHER" id="PTHR43761">
    <property type="entry name" value="D-ISOMER SPECIFIC 2-HYDROXYACID DEHYDROGENASE FAMILY PROTEIN (AFU_ORTHOLOGUE AFUA_1G13630)"/>
    <property type="match status" value="1"/>
</dbReference>
<reference evidence="7 8" key="1">
    <citation type="submission" date="2018-07" db="EMBL/GenBank/DDBJ databases">
        <title>Freshwater and sediment microbial communities from various areas in North America, analyzing microbe dynamics in response to fracking.</title>
        <authorList>
            <person name="Lamendella R."/>
        </authorList>
    </citation>
    <scope>NUCLEOTIDE SEQUENCE [LARGE SCALE GENOMIC DNA]</scope>
    <source>
        <strain evidence="7 8">105B</strain>
    </source>
</reference>
<dbReference type="Proteomes" id="UP000253647">
    <property type="component" value="Unassembled WGS sequence"/>
</dbReference>
<keyword evidence="3" id="KW-0520">NAD</keyword>
<dbReference type="RefSeq" id="WP_114434548.1">
    <property type="nucleotide sequence ID" value="NZ_QPJI01000007.1"/>
</dbReference>
<evidence type="ECO:0000256" key="4">
    <source>
        <dbReference type="RuleBase" id="RU003719"/>
    </source>
</evidence>
<accession>A0A368XKB6</accession>
<sequence length="311" mass="33761">MKAVFLDAATLGEDVDLSSIEDITGGLTCHPRTKPDQVIQRIQGFDTVLVNKVVLNREHFEACPELKTIAVVATGLNNIDLEAAKAHDIKVMNVTNYGRSTVAQHTMALILALATRLLDYNRDARNGQWAKSDMFCLMDYPIMELEGKTLGIVGYGDLGQGVAERAKAFGMNIVLGCRPGQEPGEVDGYPRIPLDDLLVRTDVLSLHCLLTEETRHMIGARELELMKSSALLINTSRGGLVDEVALADALRNGDIAGAGFDVLTEEPPRNGNPLLADDIPNLILTPHSAWASREARQRIVEITARNLASGA</sequence>
<dbReference type="InterPro" id="IPR050418">
    <property type="entry name" value="D-iso_2-hydroxyacid_DH_PdxB"/>
</dbReference>
<evidence type="ECO:0000259" key="5">
    <source>
        <dbReference type="Pfam" id="PF00389"/>
    </source>
</evidence>
<dbReference type="Gene3D" id="3.40.50.720">
    <property type="entry name" value="NAD(P)-binding Rossmann-like Domain"/>
    <property type="match status" value="2"/>
</dbReference>
<protein>
    <submittedName>
        <fullName evidence="7">Glycerate dehydrogenase</fullName>
    </submittedName>
</protein>
<dbReference type="FunFam" id="3.40.50.720:FF:000203">
    <property type="entry name" value="D-3-phosphoglycerate dehydrogenase (SerA)"/>
    <property type="match status" value="1"/>
</dbReference>
<gene>
    <name evidence="7" type="ORF">DET61_107152</name>
</gene>
<dbReference type="InterPro" id="IPR006140">
    <property type="entry name" value="D-isomer_DH_NAD-bd"/>
</dbReference>
<comment type="similarity">
    <text evidence="1 4">Belongs to the D-isomer specific 2-hydroxyacid dehydrogenase family.</text>
</comment>
<dbReference type="PROSITE" id="PS00671">
    <property type="entry name" value="D_2_HYDROXYACID_DH_3"/>
    <property type="match status" value="1"/>
</dbReference>
<organism evidence="7 8">
    <name type="scientific">Marinobacter nauticus</name>
    <name type="common">Marinobacter hydrocarbonoclasticus</name>
    <name type="synonym">Marinobacter aquaeolei</name>
    <dbReference type="NCBI Taxonomy" id="2743"/>
    <lineage>
        <taxon>Bacteria</taxon>
        <taxon>Pseudomonadati</taxon>
        <taxon>Pseudomonadota</taxon>
        <taxon>Gammaproteobacteria</taxon>
        <taxon>Pseudomonadales</taxon>
        <taxon>Marinobacteraceae</taxon>
        <taxon>Marinobacter</taxon>
    </lineage>
</organism>